<name>A0A2I0SZR8_LIMLA</name>
<feature type="region of interest" description="Disordered" evidence="1">
    <location>
        <begin position="62"/>
        <end position="84"/>
    </location>
</feature>
<dbReference type="GO" id="GO:0003723">
    <property type="term" value="F:RNA binding"/>
    <property type="evidence" value="ECO:0007669"/>
    <property type="project" value="TreeGrafter"/>
</dbReference>
<evidence type="ECO:0000313" key="3">
    <source>
        <dbReference type="Proteomes" id="UP000233556"/>
    </source>
</evidence>
<dbReference type="GO" id="GO:0036396">
    <property type="term" value="C:RNA N6-methyladenosine methyltransferase complex"/>
    <property type="evidence" value="ECO:0007669"/>
    <property type="project" value="TreeGrafter"/>
</dbReference>
<dbReference type="InterPro" id="IPR026736">
    <property type="entry name" value="Virilizer"/>
</dbReference>
<dbReference type="OrthoDB" id="2011702at2759"/>
<sequence>MEMFLRGGVDVHEKSGYQKLLELILLDQTVRVVTAGSAILQKCHFYEILSDIKKAVDQLAENTPSLPNHTEPEQDQEMSGLERTNQEYENDVEAPMDMDHLLESSNISEGEMEKLVSLLEEIFHLMETAPHTMIQPPVKSFPTMARITGPPERDDPYPVLFRYGNFKLTF</sequence>
<proteinExistence type="predicted"/>
<dbReference type="AlphaFoldDB" id="A0A2I0SZR8"/>
<evidence type="ECO:0000256" key="1">
    <source>
        <dbReference type="SAM" id="MobiDB-lite"/>
    </source>
</evidence>
<gene>
    <name evidence="2" type="ORF">llap_22667</name>
</gene>
<dbReference type="PANTHER" id="PTHR23185:SF0">
    <property type="entry name" value="PROTEIN VIRILIZER HOMOLOG"/>
    <property type="match status" value="1"/>
</dbReference>
<organism evidence="2 3">
    <name type="scientific">Limosa lapponica baueri</name>
    <dbReference type="NCBI Taxonomy" id="1758121"/>
    <lineage>
        <taxon>Eukaryota</taxon>
        <taxon>Metazoa</taxon>
        <taxon>Chordata</taxon>
        <taxon>Craniata</taxon>
        <taxon>Vertebrata</taxon>
        <taxon>Euteleostomi</taxon>
        <taxon>Archelosauria</taxon>
        <taxon>Archosauria</taxon>
        <taxon>Dinosauria</taxon>
        <taxon>Saurischia</taxon>
        <taxon>Theropoda</taxon>
        <taxon>Coelurosauria</taxon>
        <taxon>Aves</taxon>
        <taxon>Neognathae</taxon>
        <taxon>Neoaves</taxon>
        <taxon>Charadriiformes</taxon>
        <taxon>Scolopacidae</taxon>
        <taxon>Limosa</taxon>
    </lineage>
</organism>
<reference evidence="3" key="2">
    <citation type="submission" date="2017-12" db="EMBL/GenBank/DDBJ databases">
        <title>Genome sequence of the Bar-tailed Godwit (Limosa lapponica baueri).</title>
        <authorList>
            <person name="Lima N.C.B."/>
            <person name="Parody-Merino A.M."/>
            <person name="Battley P.F."/>
            <person name="Fidler A.E."/>
            <person name="Prosdocimi F."/>
        </authorList>
    </citation>
    <scope>NUCLEOTIDE SEQUENCE [LARGE SCALE GENOMIC DNA]</scope>
</reference>
<keyword evidence="3" id="KW-1185">Reference proteome</keyword>
<accession>A0A2I0SZR8</accession>
<protein>
    <submittedName>
        <fullName evidence="2">Uncharacterized protein</fullName>
    </submittedName>
</protein>
<dbReference type="PANTHER" id="PTHR23185">
    <property type="entry name" value="PROTEIN VIRILIZER HOMOLOG"/>
    <property type="match status" value="1"/>
</dbReference>
<dbReference type="EMBL" id="KZ532504">
    <property type="protein sequence ID" value="PKU27029.1"/>
    <property type="molecule type" value="Genomic_DNA"/>
</dbReference>
<dbReference type="Proteomes" id="UP000233556">
    <property type="component" value="Unassembled WGS sequence"/>
</dbReference>
<evidence type="ECO:0000313" key="2">
    <source>
        <dbReference type="EMBL" id="PKU27029.1"/>
    </source>
</evidence>
<reference evidence="3" key="1">
    <citation type="submission" date="2017-11" db="EMBL/GenBank/DDBJ databases">
        <authorList>
            <person name="Lima N.C."/>
            <person name="Parody-Merino A.M."/>
            <person name="Battley P.F."/>
            <person name="Fidler A.E."/>
            <person name="Prosdocimi F."/>
        </authorList>
    </citation>
    <scope>NUCLEOTIDE SEQUENCE [LARGE SCALE GENOMIC DNA]</scope>
</reference>